<evidence type="ECO:0000256" key="6">
    <source>
        <dbReference type="SAM" id="Phobius"/>
    </source>
</evidence>
<proteinExistence type="predicted"/>
<evidence type="ECO:0000256" key="3">
    <source>
        <dbReference type="ARBA" id="ARBA00022989"/>
    </source>
</evidence>
<dbReference type="GO" id="GO:0016020">
    <property type="term" value="C:membrane"/>
    <property type="evidence" value="ECO:0007669"/>
    <property type="project" value="UniProtKB-SubCell"/>
</dbReference>
<reference evidence="9" key="2">
    <citation type="submission" date="2024-04" db="EMBL/GenBank/DDBJ databases">
        <authorList>
            <person name="Chen Y."/>
            <person name="Shah S."/>
            <person name="Dougan E. K."/>
            <person name="Thang M."/>
            <person name="Chan C."/>
        </authorList>
    </citation>
    <scope>NUCLEOTIDE SEQUENCE [LARGE SCALE GENOMIC DNA]</scope>
</reference>
<dbReference type="InterPro" id="IPR056310">
    <property type="entry name" value="Ig-CFAP74_4th"/>
</dbReference>
<keyword evidence="2 6" id="KW-0812">Transmembrane</keyword>
<dbReference type="Pfam" id="PF01027">
    <property type="entry name" value="Bax1-I"/>
    <property type="match status" value="1"/>
</dbReference>
<accession>A0A9P1BVU3</accession>
<name>A0A9P1BVU3_9DINO</name>
<evidence type="ECO:0000256" key="5">
    <source>
        <dbReference type="SAM" id="MobiDB-lite"/>
    </source>
</evidence>
<comment type="caution">
    <text evidence="8">The sequence shown here is derived from an EMBL/GenBank/DDBJ whole genome shotgun (WGS) entry which is preliminary data.</text>
</comment>
<feature type="transmembrane region" description="Helical" evidence="6">
    <location>
        <begin position="387"/>
        <end position="407"/>
    </location>
</feature>
<evidence type="ECO:0000313" key="9">
    <source>
        <dbReference type="EMBL" id="CAL1132930.1"/>
    </source>
</evidence>
<dbReference type="EMBL" id="CAMXCT010000495">
    <property type="protein sequence ID" value="CAI3979555.1"/>
    <property type="molecule type" value="Genomic_DNA"/>
</dbReference>
<organism evidence="8">
    <name type="scientific">Cladocopium goreaui</name>
    <dbReference type="NCBI Taxonomy" id="2562237"/>
    <lineage>
        <taxon>Eukaryota</taxon>
        <taxon>Sar</taxon>
        <taxon>Alveolata</taxon>
        <taxon>Dinophyceae</taxon>
        <taxon>Suessiales</taxon>
        <taxon>Symbiodiniaceae</taxon>
        <taxon>Cladocopium</taxon>
    </lineage>
</organism>
<dbReference type="InterPro" id="IPR006214">
    <property type="entry name" value="Bax_inhibitor_1-related"/>
</dbReference>
<dbReference type="Proteomes" id="UP001152797">
    <property type="component" value="Unassembled WGS sequence"/>
</dbReference>
<evidence type="ECO:0000313" key="10">
    <source>
        <dbReference type="Proteomes" id="UP001152797"/>
    </source>
</evidence>
<feature type="domain" description="CFAP74 fourth Ig-like" evidence="7">
    <location>
        <begin position="44"/>
        <end position="125"/>
    </location>
</feature>
<dbReference type="GO" id="GO:0005930">
    <property type="term" value="C:axoneme"/>
    <property type="evidence" value="ECO:0007669"/>
    <property type="project" value="TreeGrafter"/>
</dbReference>
<comment type="subcellular location">
    <subcellularLocation>
        <location evidence="1">Membrane</location>
        <topology evidence="1">Multi-pass membrane protein</topology>
    </subcellularLocation>
</comment>
<dbReference type="InterPro" id="IPR033305">
    <property type="entry name" value="Hydin-like"/>
</dbReference>
<keyword evidence="10" id="KW-1185">Reference proteome</keyword>
<dbReference type="Gene3D" id="2.60.40.10">
    <property type="entry name" value="Immunoglobulins"/>
    <property type="match status" value="2"/>
</dbReference>
<keyword evidence="3 6" id="KW-1133">Transmembrane helix</keyword>
<dbReference type="PANTHER" id="PTHR23053:SF0">
    <property type="entry name" value="HYDROCEPHALUS-INDUCING PROTEIN HOMOLOG"/>
    <property type="match status" value="1"/>
</dbReference>
<feature type="transmembrane region" description="Helical" evidence="6">
    <location>
        <begin position="466"/>
        <end position="485"/>
    </location>
</feature>
<feature type="transmembrane region" description="Helical" evidence="6">
    <location>
        <begin position="419"/>
        <end position="436"/>
    </location>
</feature>
<dbReference type="AlphaFoldDB" id="A0A9P1BVU3"/>
<dbReference type="GO" id="GO:1904158">
    <property type="term" value="P:axonemal central apparatus assembly"/>
    <property type="evidence" value="ECO:0007669"/>
    <property type="project" value="TreeGrafter"/>
</dbReference>
<protein>
    <recommendedName>
        <fullName evidence="7">CFAP74 fourth Ig-like domain-containing protein</fullName>
    </recommendedName>
</protein>
<dbReference type="InterPro" id="IPR013783">
    <property type="entry name" value="Ig-like_fold"/>
</dbReference>
<dbReference type="EMBL" id="CAMXCT030000495">
    <property type="protein sequence ID" value="CAL4766867.1"/>
    <property type="molecule type" value="Genomic_DNA"/>
</dbReference>
<evidence type="ECO:0000259" key="7">
    <source>
        <dbReference type="Pfam" id="PF24798"/>
    </source>
</evidence>
<feature type="region of interest" description="Disordered" evidence="5">
    <location>
        <begin position="271"/>
        <end position="324"/>
    </location>
</feature>
<sequence>MSFFPIRHEDPETHESRWIFSVAGKEASQSFLLVGTVKEPKVGFDVPCIKFKRLLVGGKTTEKVHIINKENLPLNFAFDRAMGAVRVSPKQGVIGPGESLAVDVRFQPTEEKFYNVNVVCNIKRKQKPLLLNIKGEGYQIHTQLVVEEADSEGRELRNNMKELLDFGDVQVEEKKSFTLKLSSPSKIPRFDDEQLPARYYFLWQLRNSFGRVITLHSEKPPYLSITPEQGVITQDSETTIIIEYSPMDLHKLDGATLQMRIPSGPEDTGYNLTLGGRSFRPPADPTLTEPKGDTEEGAAKDGNFPYEEVAGKKPSGKVVGPAPGADRVPQPYAGYAPGAPAPYAFGATSGPALPQPTVQRPQLEVLQLSCRDQALPPEIRLNFIKKVYGILGAMMLITFGISTPFIFETHATLSFFSRNVWILYIAAGIVIAQVIFDLAMSCQMCCGGTGLLESYLWMMRTPPWNYLYLMTFSACFGIFVGFLCAQYTVKSVLLVFALTFVLIVALTIYAVRTKADFTGCGAYILVLFLGLIMLIMVYSFVRGPVMSKVVAGAGAMLFGFLIVYDTQQIFGSASASFGGGKRDLEYTVDMYALAAWNLYLDFLNFFIYLLQLFGERFHHFTANPATFTATVEAAPGQKAVTLDFVPEAKDCFLEVKAEAAGPDGVEVCINVRFQPSALGEIRALLVMKSDIGEHKALLVGYAQPPQPQGPVDIAKGKPTNVDFQNPFMEPVEFSLQVDDPCFQLTQRAIKLDGKKTAPIPVSFAGDRVQQGRLLISAPNVSVPWVIFLQGNA</sequence>
<gene>
    <name evidence="8" type="ORF">C1SCF055_LOCUS7496</name>
</gene>
<reference evidence="8" key="1">
    <citation type="submission" date="2022-10" db="EMBL/GenBank/DDBJ databases">
        <authorList>
            <person name="Chen Y."/>
            <person name="Dougan E. K."/>
            <person name="Chan C."/>
            <person name="Rhodes N."/>
            <person name="Thang M."/>
        </authorList>
    </citation>
    <scope>NUCLEOTIDE SEQUENCE</scope>
</reference>
<dbReference type="EMBL" id="CAMXCT020000495">
    <property type="protein sequence ID" value="CAL1132930.1"/>
    <property type="molecule type" value="Genomic_DNA"/>
</dbReference>
<feature type="transmembrane region" description="Helical" evidence="6">
    <location>
        <begin position="492"/>
        <end position="511"/>
    </location>
</feature>
<feature type="transmembrane region" description="Helical" evidence="6">
    <location>
        <begin position="548"/>
        <end position="570"/>
    </location>
</feature>
<dbReference type="Pfam" id="PF24798">
    <property type="entry name" value="Ig-CFAP74_4th"/>
    <property type="match status" value="1"/>
</dbReference>
<feature type="transmembrane region" description="Helical" evidence="6">
    <location>
        <begin position="523"/>
        <end position="541"/>
    </location>
</feature>
<keyword evidence="4 6" id="KW-0472">Membrane</keyword>
<evidence type="ECO:0000313" key="8">
    <source>
        <dbReference type="EMBL" id="CAI3979555.1"/>
    </source>
</evidence>
<dbReference type="PANTHER" id="PTHR23053">
    <property type="entry name" value="DLEC1 DELETED IN LUNG AND ESOPHAGEAL CANCER 1"/>
    <property type="match status" value="1"/>
</dbReference>
<feature type="compositionally biased region" description="Basic and acidic residues" evidence="5">
    <location>
        <begin position="290"/>
        <end position="299"/>
    </location>
</feature>
<evidence type="ECO:0000256" key="4">
    <source>
        <dbReference type="ARBA" id="ARBA00023136"/>
    </source>
</evidence>
<evidence type="ECO:0000256" key="2">
    <source>
        <dbReference type="ARBA" id="ARBA00022692"/>
    </source>
</evidence>
<evidence type="ECO:0000256" key="1">
    <source>
        <dbReference type="ARBA" id="ARBA00004141"/>
    </source>
</evidence>
<feature type="transmembrane region" description="Helical" evidence="6">
    <location>
        <begin position="590"/>
        <end position="610"/>
    </location>
</feature>
<dbReference type="GO" id="GO:0003341">
    <property type="term" value="P:cilium movement"/>
    <property type="evidence" value="ECO:0007669"/>
    <property type="project" value="TreeGrafter"/>
</dbReference>
<dbReference type="OrthoDB" id="7933078at2759"/>